<dbReference type="AlphaFoldDB" id="A0A644V0K7"/>
<gene>
    <name evidence="1" type="ORF">SDC9_30722</name>
</gene>
<organism evidence="1">
    <name type="scientific">bioreactor metagenome</name>
    <dbReference type="NCBI Taxonomy" id="1076179"/>
    <lineage>
        <taxon>unclassified sequences</taxon>
        <taxon>metagenomes</taxon>
        <taxon>ecological metagenomes</taxon>
    </lineage>
</organism>
<accession>A0A644V0K7</accession>
<evidence type="ECO:0000313" key="1">
    <source>
        <dbReference type="EMBL" id="MPL84757.1"/>
    </source>
</evidence>
<comment type="caution">
    <text evidence="1">The sequence shown here is derived from an EMBL/GenBank/DDBJ whole genome shotgun (WGS) entry which is preliminary data.</text>
</comment>
<sequence length="56" mass="6503">MGGYLFLDIPLNVGNYMLKTVDPDKYYGNIGFQIRKDKTTHIEFDKNNNADVKYVD</sequence>
<reference evidence="1" key="1">
    <citation type="submission" date="2019-08" db="EMBL/GenBank/DDBJ databases">
        <authorList>
            <person name="Kucharzyk K."/>
            <person name="Murdoch R.W."/>
            <person name="Higgins S."/>
            <person name="Loffler F."/>
        </authorList>
    </citation>
    <scope>NUCLEOTIDE SEQUENCE</scope>
</reference>
<proteinExistence type="predicted"/>
<dbReference type="EMBL" id="VSSQ01000194">
    <property type="protein sequence ID" value="MPL84757.1"/>
    <property type="molecule type" value="Genomic_DNA"/>
</dbReference>
<name>A0A644V0K7_9ZZZZ</name>
<protein>
    <submittedName>
        <fullName evidence="1">Uncharacterized protein</fullName>
    </submittedName>
</protein>